<sequence length="73" mass="8122">MKMSEKSNLQVTFSKRQNGLFKKANELRSLSAAEVALIIFSPRNKVFSFGHPSVNHLVNRFLTKAVPQASGSM</sequence>
<name>A0ACB9MNL2_BAUVA</name>
<evidence type="ECO:0000313" key="2">
    <source>
        <dbReference type="Proteomes" id="UP000828941"/>
    </source>
</evidence>
<gene>
    <name evidence="1" type="ORF">L6164_023544</name>
</gene>
<keyword evidence="2" id="KW-1185">Reference proteome</keyword>
<accession>A0ACB9MNL2</accession>
<dbReference type="EMBL" id="CM039434">
    <property type="protein sequence ID" value="KAI4323975.1"/>
    <property type="molecule type" value="Genomic_DNA"/>
</dbReference>
<comment type="caution">
    <text evidence="1">The sequence shown here is derived from an EMBL/GenBank/DDBJ whole genome shotgun (WGS) entry which is preliminary data.</text>
</comment>
<organism evidence="1 2">
    <name type="scientific">Bauhinia variegata</name>
    <name type="common">Purple orchid tree</name>
    <name type="synonym">Phanera variegata</name>
    <dbReference type="NCBI Taxonomy" id="167791"/>
    <lineage>
        <taxon>Eukaryota</taxon>
        <taxon>Viridiplantae</taxon>
        <taxon>Streptophyta</taxon>
        <taxon>Embryophyta</taxon>
        <taxon>Tracheophyta</taxon>
        <taxon>Spermatophyta</taxon>
        <taxon>Magnoliopsida</taxon>
        <taxon>eudicotyledons</taxon>
        <taxon>Gunneridae</taxon>
        <taxon>Pentapetalae</taxon>
        <taxon>rosids</taxon>
        <taxon>fabids</taxon>
        <taxon>Fabales</taxon>
        <taxon>Fabaceae</taxon>
        <taxon>Cercidoideae</taxon>
        <taxon>Cercideae</taxon>
        <taxon>Bauhiniinae</taxon>
        <taxon>Bauhinia</taxon>
    </lineage>
</organism>
<dbReference type="Proteomes" id="UP000828941">
    <property type="component" value="Chromosome 9"/>
</dbReference>
<reference evidence="1 2" key="1">
    <citation type="journal article" date="2022" name="DNA Res.">
        <title>Chromosomal-level genome assembly of the orchid tree Bauhinia variegata (Leguminosae; Cercidoideae) supports the allotetraploid origin hypothesis of Bauhinia.</title>
        <authorList>
            <person name="Zhong Y."/>
            <person name="Chen Y."/>
            <person name="Zheng D."/>
            <person name="Pang J."/>
            <person name="Liu Y."/>
            <person name="Luo S."/>
            <person name="Meng S."/>
            <person name="Qian L."/>
            <person name="Wei D."/>
            <person name="Dai S."/>
            <person name="Zhou R."/>
        </authorList>
    </citation>
    <scope>NUCLEOTIDE SEQUENCE [LARGE SCALE GENOMIC DNA]</scope>
    <source>
        <strain evidence="1">BV-YZ2020</strain>
    </source>
</reference>
<proteinExistence type="predicted"/>
<evidence type="ECO:0000313" key="1">
    <source>
        <dbReference type="EMBL" id="KAI4323975.1"/>
    </source>
</evidence>
<protein>
    <submittedName>
        <fullName evidence="1">Uncharacterized protein</fullName>
    </submittedName>
</protein>